<evidence type="ECO:0000256" key="1">
    <source>
        <dbReference type="ARBA" id="ARBA00023015"/>
    </source>
</evidence>
<dbReference type="SUPFAM" id="SSF48498">
    <property type="entry name" value="Tetracyclin repressor-like, C-terminal domain"/>
    <property type="match status" value="1"/>
</dbReference>
<dbReference type="PANTHER" id="PTHR30055:SF234">
    <property type="entry name" value="HTH-TYPE TRANSCRIPTIONAL REGULATOR BETI"/>
    <property type="match status" value="1"/>
</dbReference>
<dbReference type="InterPro" id="IPR001647">
    <property type="entry name" value="HTH_TetR"/>
</dbReference>
<dbReference type="InterPro" id="IPR009057">
    <property type="entry name" value="Homeodomain-like_sf"/>
</dbReference>
<accession>A0A4P9VQB4</accession>
<feature type="domain" description="HTH tetR-type" evidence="5">
    <location>
        <begin position="30"/>
        <end position="90"/>
    </location>
</feature>
<dbReference type="AlphaFoldDB" id="A0A4P9VQB4"/>
<protein>
    <submittedName>
        <fullName evidence="6">TetR/AcrR family transcriptional regulator</fullName>
    </submittedName>
</protein>
<dbReference type="GO" id="GO:0000976">
    <property type="term" value="F:transcription cis-regulatory region binding"/>
    <property type="evidence" value="ECO:0007669"/>
    <property type="project" value="TreeGrafter"/>
</dbReference>
<dbReference type="EMBL" id="NDXW01000001">
    <property type="protein sequence ID" value="RDH44747.1"/>
    <property type="molecule type" value="Genomic_DNA"/>
</dbReference>
<dbReference type="GO" id="GO:0003700">
    <property type="term" value="F:DNA-binding transcription factor activity"/>
    <property type="evidence" value="ECO:0007669"/>
    <property type="project" value="TreeGrafter"/>
</dbReference>
<sequence length="224" mass="24550">MCSVSTCVVLYKKANLRLSRHMQKPSYHHGNLKAALLSVALDHVRQYGADKVSLRALARDLGVSQTAPYRHFADKDALLAELAAEGFNLLAHALQPATQTAQQDPIQAMEQAGVSYVNFALTHPEHYRLMFGSAHFHEKCFPGLDRTTEQSYDAILQIIEAGISQGVFRNTATELLALSAWSTVHGLASLLIDGLIDQSCVDDKEQLMKAIANTLMQGILTHPA</sequence>
<dbReference type="InterPro" id="IPR050109">
    <property type="entry name" value="HTH-type_TetR-like_transc_reg"/>
</dbReference>
<feature type="DNA-binding region" description="H-T-H motif" evidence="4">
    <location>
        <begin position="53"/>
        <end position="72"/>
    </location>
</feature>
<dbReference type="SUPFAM" id="SSF46689">
    <property type="entry name" value="Homeodomain-like"/>
    <property type="match status" value="1"/>
</dbReference>
<comment type="caution">
    <text evidence="6">The sequence shown here is derived from an EMBL/GenBank/DDBJ whole genome shotgun (WGS) entry which is preliminary data.</text>
</comment>
<keyword evidence="7" id="KW-1185">Reference proteome</keyword>
<evidence type="ECO:0000256" key="4">
    <source>
        <dbReference type="PROSITE-ProRule" id="PRU00335"/>
    </source>
</evidence>
<dbReference type="Proteomes" id="UP000257039">
    <property type="component" value="Unassembled WGS sequence"/>
</dbReference>
<dbReference type="PANTHER" id="PTHR30055">
    <property type="entry name" value="HTH-TYPE TRANSCRIPTIONAL REGULATOR RUTR"/>
    <property type="match status" value="1"/>
</dbReference>
<evidence type="ECO:0000259" key="5">
    <source>
        <dbReference type="PROSITE" id="PS50977"/>
    </source>
</evidence>
<keyword evidence="3" id="KW-0804">Transcription</keyword>
<evidence type="ECO:0000256" key="3">
    <source>
        <dbReference type="ARBA" id="ARBA00023163"/>
    </source>
</evidence>
<dbReference type="Pfam" id="PF13305">
    <property type="entry name" value="TetR_C_33"/>
    <property type="match status" value="1"/>
</dbReference>
<dbReference type="Pfam" id="PF00440">
    <property type="entry name" value="TetR_N"/>
    <property type="match status" value="1"/>
</dbReference>
<name>A0A4P9VQB4_9GAMM</name>
<proteinExistence type="predicted"/>
<reference evidence="6 7" key="1">
    <citation type="submission" date="2017-04" db="EMBL/GenBank/DDBJ databases">
        <title>Draft genome sequence of Zooshikella ganghwensis VG4 isolated from Red Sea sediments.</title>
        <authorList>
            <person name="Rehman Z."/>
            <person name="Alam I."/>
            <person name="Kamau A."/>
            <person name="Bajic V."/>
            <person name="Leiknes T."/>
        </authorList>
    </citation>
    <scope>NUCLEOTIDE SEQUENCE [LARGE SCALE GENOMIC DNA]</scope>
    <source>
        <strain evidence="6 7">VG4</strain>
    </source>
</reference>
<keyword evidence="2 4" id="KW-0238">DNA-binding</keyword>
<dbReference type="InterPro" id="IPR025996">
    <property type="entry name" value="MT1864/Rv1816-like_C"/>
</dbReference>
<gene>
    <name evidence="6" type="ORF">B9G39_15620</name>
</gene>
<evidence type="ECO:0000313" key="6">
    <source>
        <dbReference type="EMBL" id="RDH44747.1"/>
    </source>
</evidence>
<dbReference type="PROSITE" id="PS50977">
    <property type="entry name" value="HTH_TETR_2"/>
    <property type="match status" value="1"/>
</dbReference>
<dbReference type="InterPro" id="IPR036271">
    <property type="entry name" value="Tet_transcr_reg_TetR-rel_C_sf"/>
</dbReference>
<evidence type="ECO:0000313" key="7">
    <source>
        <dbReference type="Proteomes" id="UP000257039"/>
    </source>
</evidence>
<keyword evidence="1" id="KW-0805">Transcription regulation</keyword>
<evidence type="ECO:0000256" key="2">
    <source>
        <dbReference type="ARBA" id="ARBA00023125"/>
    </source>
</evidence>
<dbReference type="Gene3D" id="1.10.357.10">
    <property type="entry name" value="Tetracycline Repressor, domain 2"/>
    <property type="match status" value="1"/>
</dbReference>
<organism evidence="6 7">
    <name type="scientific">Zooshikella ganghwensis</name>
    <dbReference type="NCBI Taxonomy" id="202772"/>
    <lineage>
        <taxon>Bacteria</taxon>
        <taxon>Pseudomonadati</taxon>
        <taxon>Pseudomonadota</taxon>
        <taxon>Gammaproteobacteria</taxon>
        <taxon>Oceanospirillales</taxon>
        <taxon>Zooshikellaceae</taxon>
        <taxon>Zooshikella</taxon>
    </lineage>
</organism>